<feature type="domain" description="Solute-binding protein family 3/N-terminal" evidence="3">
    <location>
        <begin position="43"/>
        <end position="264"/>
    </location>
</feature>
<dbReference type="PANTHER" id="PTHR35936">
    <property type="entry name" value="MEMBRANE-BOUND LYTIC MUREIN TRANSGLYCOSYLASE F"/>
    <property type="match status" value="1"/>
</dbReference>
<dbReference type="AlphaFoldDB" id="W4EM44"/>
<name>W4EM44_9BACL</name>
<dbReference type="EMBL" id="ASQA01000042">
    <property type="protein sequence ID" value="ETT80866.1"/>
    <property type="molecule type" value="Genomic_DNA"/>
</dbReference>
<comment type="caution">
    <text evidence="5">The sequence shown here is derived from an EMBL/GenBank/DDBJ whole genome shotgun (WGS) entry which is preliminary data.</text>
</comment>
<dbReference type="Proteomes" id="UP000019062">
    <property type="component" value="Unassembled WGS sequence"/>
</dbReference>
<keyword evidence="6" id="KW-1185">Reference proteome</keyword>
<evidence type="ECO:0000313" key="6">
    <source>
        <dbReference type="Proteomes" id="UP000019062"/>
    </source>
</evidence>
<dbReference type="GO" id="GO:0015276">
    <property type="term" value="F:ligand-gated monoatomic ion channel activity"/>
    <property type="evidence" value="ECO:0007669"/>
    <property type="project" value="InterPro"/>
</dbReference>
<feature type="chain" id="PRO_5039441929" evidence="2">
    <location>
        <begin position="19"/>
        <end position="277"/>
    </location>
</feature>
<dbReference type="PANTHER" id="PTHR35936:SF17">
    <property type="entry name" value="ARGININE-BINDING EXTRACELLULAR PROTEIN ARTP"/>
    <property type="match status" value="1"/>
</dbReference>
<dbReference type="GO" id="GO:0016020">
    <property type="term" value="C:membrane"/>
    <property type="evidence" value="ECO:0007669"/>
    <property type="project" value="InterPro"/>
</dbReference>
<dbReference type="SMART" id="SM00079">
    <property type="entry name" value="PBPe"/>
    <property type="match status" value="1"/>
</dbReference>
<evidence type="ECO:0000256" key="1">
    <source>
        <dbReference type="ARBA" id="ARBA00022729"/>
    </source>
</evidence>
<dbReference type="PROSITE" id="PS51257">
    <property type="entry name" value="PROKAR_LIPOPROTEIN"/>
    <property type="match status" value="1"/>
</dbReference>
<dbReference type="eggNOG" id="COG0834">
    <property type="taxonomic scope" value="Bacteria"/>
</dbReference>
<keyword evidence="1 2" id="KW-0732">Signal</keyword>
<evidence type="ECO:0000259" key="3">
    <source>
        <dbReference type="SMART" id="SM00062"/>
    </source>
</evidence>
<dbReference type="Pfam" id="PF00497">
    <property type="entry name" value="SBP_bac_3"/>
    <property type="match status" value="1"/>
</dbReference>
<evidence type="ECO:0000313" key="5">
    <source>
        <dbReference type="EMBL" id="ETT80866.1"/>
    </source>
</evidence>
<dbReference type="RefSeq" id="WP_038189807.1">
    <property type="nucleotide sequence ID" value="NZ_ASQA01000042.1"/>
</dbReference>
<gene>
    <name evidence="5" type="ORF">C176_19164</name>
</gene>
<dbReference type="Gene3D" id="3.40.190.10">
    <property type="entry name" value="Periplasmic binding protein-like II"/>
    <property type="match status" value="2"/>
</dbReference>
<protein>
    <submittedName>
        <fullName evidence="5">Family 3 extracellular solute-binding protein</fullName>
    </submittedName>
</protein>
<dbReference type="InterPro" id="IPR001320">
    <property type="entry name" value="Iontro_rcpt_C"/>
</dbReference>
<dbReference type="InterPro" id="IPR001638">
    <property type="entry name" value="Solute-binding_3/MltF_N"/>
</dbReference>
<feature type="signal peptide" evidence="2">
    <location>
        <begin position="1"/>
        <end position="18"/>
    </location>
</feature>
<accession>W4EM44</accession>
<feature type="domain" description="Ionotropic glutamate receptor C-terminal" evidence="4">
    <location>
        <begin position="43"/>
        <end position="263"/>
    </location>
</feature>
<sequence length="277" mass="30439">MKKSLLVLLLLMSMILTACGGGESDKAGNAGESTIDRVKKAGKLVVGTATGYAPFEMVNLKEEFVGYDIDTAKAIGKALDVKVEFKEYSFDGLIAALQVGEIDMIVSGMTITGPRALSVSFPNPYYQTKQVMLLPDTDKTTKSWKELDQKGKKIATIIGTTGQIFAKANFKNAEFKDYREMPAAALAMLSGQLDAVIYDESSVRIWQKQNGKSHILDENISAENLGIAVAHNDLVTVQWLNSFLYSYLGGPQELASRSYWFESDDWYGDINTKVEAE</sequence>
<dbReference type="SUPFAM" id="SSF53850">
    <property type="entry name" value="Periplasmic binding protein-like II"/>
    <property type="match status" value="1"/>
</dbReference>
<proteinExistence type="predicted"/>
<evidence type="ECO:0000259" key="4">
    <source>
        <dbReference type="SMART" id="SM00079"/>
    </source>
</evidence>
<reference evidence="5 6" key="1">
    <citation type="journal article" date="2014" name="BMC Genomics">
        <title>Genomic comparison of sporeforming bacilli isolated from milk.</title>
        <authorList>
            <person name="Moreno Switt A.I."/>
            <person name="Andrus A.D."/>
            <person name="Ranieri M.L."/>
            <person name="Orsi R.H."/>
            <person name="Ivy R."/>
            <person name="den Bakker H.C."/>
            <person name="Martin N.H."/>
            <person name="Wiedmann M."/>
            <person name="Boor K.J."/>
        </authorList>
    </citation>
    <scope>NUCLEOTIDE SEQUENCE [LARGE SCALE GENOMIC DNA]</scope>
    <source>
        <strain evidence="5 6">FSL R5-213</strain>
    </source>
</reference>
<organism evidence="5 6">
    <name type="scientific">Viridibacillus arenosi FSL R5-213</name>
    <dbReference type="NCBI Taxonomy" id="1227360"/>
    <lineage>
        <taxon>Bacteria</taxon>
        <taxon>Bacillati</taxon>
        <taxon>Bacillota</taxon>
        <taxon>Bacilli</taxon>
        <taxon>Bacillales</taxon>
        <taxon>Caryophanaceae</taxon>
        <taxon>Viridibacillus</taxon>
    </lineage>
</organism>
<evidence type="ECO:0000256" key="2">
    <source>
        <dbReference type="SAM" id="SignalP"/>
    </source>
</evidence>
<dbReference type="SMART" id="SM00062">
    <property type="entry name" value="PBPb"/>
    <property type="match status" value="1"/>
</dbReference>